<dbReference type="Proteomes" id="UP000823485">
    <property type="component" value="Unassembled WGS sequence"/>
</dbReference>
<proteinExistence type="predicted"/>
<protein>
    <recommendedName>
        <fullName evidence="3">Transposase</fullName>
    </recommendedName>
</protein>
<accession>A0ABS2R7M0</accession>
<evidence type="ECO:0008006" key="3">
    <source>
        <dbReference type="Google" id="ProtNLM"/>
    </source>
</evidence>
<evidence type="ECO:0000313" key="2">
    <source>
        <dbReference type="Proteomes" id="UP000823485"/>
    </source>
</evidence>
<dbReference type="RefSeq" id="WP_171973947.1">
    <property type="nucleotide sequence ID" value="NZ_JAFBFH010000014.1"/>
</dbReference>
<dbReference type="EMBL" id="JAFBFH010000014">
    <property type="protein sequence ID" value="MBM7715410.1"/>
    <property type="molecule type" value="Genomic_DNA"/>
</dbReference>
<gene>
    <name evidence="1" type="ORF">JOC94_002397</name>
</gene>
<organism evidence="1 2">
    <name type="scientific">Siminovitchia thermophila</name>
    <dbReference type="NCBI Taxonomy" id="1245522"/>
    <lineage>
        <taxon>Bacteria</taxon>
        <taxon>Bacillati</taxon>
        <taxon>Bacillota</taxon>
        <taxon>Bacilli</taxon>
        <taxon>Bacillales</taxon>
        <taxon>Bacillaceae</taxon>
        <taxon>Siminovitchia</taxon>
    </lineage>
</organism>
<name>A0ABS2R7M0_9BACI</name>
<keyword evidence="2" id="KW-1185">Reference proteome</keyword>
<reference evidence="1 2" key="1">
    <citation type="submission" date="2021-01" db="EMBL/GenBank/DDBJ databases">
        <title>Genomic Encyclopedia of Type Strains, Phase IV (KMG-IV): sequencing the most valuable type-strain genomes for metagenomic binning, comparative biology and taxonomic classification.</title>
        <authorList>
            <person name="Goeker M."/>
        </authorList>
    </citation>
    <scope>NUCLEOTIDE SEQUENCE [LARGE SCALE GENOMIC DNA]</scope>
    <source>
        <strain evidence="1 2">DSM 105453</strain>
    </source>
</reference>
<comment type="caution">
    <text evidence="1">The sequence shown here is derived from an EMBL/GenBank/DDBJ whole genome shotgun (WGS) entry which is preliminary data.</text>
</comment>
<evidence type="ECO:0000313" key="1">
    <source>
        <dbReference type="EMBL" id="MBM7715410.1"/>
    </source>
</evidence>
<sequence length="46" mass="5213">MSRVEKTLGIGMDSVKRRLCSDRAISVMFKKFDTSTATLTVDRTIF</sequence>